<sequence length="216" mass="23329">MLKILARTPLRRPILAGIAVLAFLAAGAGLYGTARLWGNRGEASCAASASVLERLRPLARGEVAAFEVSREPVQAPGFSFQAPDGTRRDLASFRGRTVLLNLWATWCEPCKREMPALDRLQAELGGPRFEVAAVNIDTRNVERPRLWLAQAGVNNLAYYTDHEAKIFQDLRRAGLAEGMPTTVLVDPAGCRLGHMSGPAEWASPEALALIRAALGS</sequence>
<dbReference type="GO" id="GO:0015036">
    <property type="term" value="F:disulfide oxidoreductase activity"/>
    <property type="evidence" value="ECO:0007669"/>
    <property type="project" value="UniProtKB-ARBA"/>
</dbReference>
<protein>
    <submittedName>
        <fullName evidence="5">Redoxin family protein</fullName>
    </submittedName>
</protein>
<organism evidence="5 6">
    <name type="scientific">Enterovirga aerilata</name>
    <dbReference type="NCBI Taxonomy" id="2730920"/>
    <lineage>
        <taxon>Bacteria</taxon>
        <taxon>Pseudomonadati</taxon>
        <taxon>Pseudomonadota</taxon>
        <taxon>Alphaproteobacteria</taxon>
        <taxon>Hyphomicrobiales</taxon>
        <taxon>Methylobacteriaceae</taxon>
        <taxon>Enterovirga</taxon>
    </lineage>
</organism>
<evidence type="ECO:0000259" key="4">
    <source>
        <dbReference type="PROSITE" id="PS51352"/>
    </source>
</evidence>
<comment type="subcellular location">
    <subcellularLocation>
        <location evidence="1">Cell envelope</location>
    </subcellularLocation>
</comment>
<dbReference type="InterPro" id="IPR050553">
    <property type="entry name" value="Thioredoxin_ResA/DsbE_sf"/>
</dbReference>
<dbReference type="CDD" id="cd02966">
    <property type="entry name" value="TlpA_like_family"/>
    <property type="match status" value="1"/>
</dbReference>
<dbReference type="InterPro" id="IPR036249">
    <property type="entry name" value="Thioredoxin-like_sf"/>
</dbReference>
<gene>
    <name evidence="5" type="ORF">HJG44_06250</name>
</gene>
<dbReference type="AlphaFoldDB" id="A0A849I2Y1"/>
<dbReference type="Proteomes" id="UP000564885">
    <property type="component" value="Unassembled WGS sequence"/>
</dbReference>
<proteinExistence type="predicted"/>
<evidence type="ECO:0000313" key="5">
    <source>
        <dbReference type="EMBL" id="NNM71994.1"/>
    </source>
</evidence>
<dbReference type="PROSITE" id="PS00194">
    <property type="entry name" value="THIOREDOXIN_1"/>
    <property type="match status" value="1"/>
</dbReference>
<dbReference type="InterPro" id="IPR013766">
    <property type="entry name" value="Thioredoxin_domain"/>
</dbReference>
<dbReference type="RefSeq" id="WP_171217510.1">
    <property type="nucleotide sequence ID" value="NZ_JABEPP010000002.1"/>
</dbReference>
<dbReference type="PANTHER" id="PTHR42852">
    <property type="entry name" value="THIOL:DISULFIDE INTERCHANGE PROTEIN DSBE"/>
    <property type="match status" value="1"/>
</dbReference>
<dbReference type="Pfam" id="PF08534">
    <property type="entry name" value="Redoxin"/>
    <property type="match status" value="1"/>
</dbReference>
<dbReference type="InterPro" id="IPR013740">
    <property type="entry name" value="Redoxin"/>
</dbReference>
<evidence type="ECO:0000256" key="2">
    <source>
        <dbReference type="ARBA" id="ARBA00022748"/>
    </source>
</evidence>
<feature type="domain" description="Thioredoxin" evidence="4">
    <location>
        <begin position="69"/>
        <end position="215"/>
    </location>
</feature>
<evidence type="ECO:0000313" key="6">
    <source>
        <dbReference type="Proteomes" id="UP000564885"/>
    </source>
</evidence>
<keyword evidence="6" id="KW-1185">Reference proteome</keyword>
<keyword evidence="3" id="KW-0676">Redox-active center</keyword>
<dbReference type="PROSITE" id="PS51352">
    <property type="entry name" value="THIOREDOXIN_2"/>
    <property type="match status" value="1"/>
</dbReference>
<keyword evidence="2" id="KW-0201">Cytochrome c-type biogenesis</keyword>
<comment type="caution">
    <text evidence="5">The sequence shown here is derived from an EMBL/GenBank/DDBJ whole genome shotgun (WGS) entry which is preliminary data.</text>
</comment>
<dbReference type="Gene3D" id="3.40.30.10">
    <property type="entry name" value="Glutaredoxin"/>
    <property type="match status" value="1"/>
</dbReference>
<evidence type="ECO:0000256" key="1">
    <source>
        <dbReference type="ARBA" id="ARBA00004196"/>
    </source>
</evidence>
<dbReference type="EMBL" id="JABEPP010000002">
    <property type="protein sequence ID" value="NNM71994.1"/>
    <property type="molecule type" value="Genomic_DNA"/>
</dbReference>
<reference evidence="5 6" key="1">
    <citation type="submission" date="2020-04" db="EMBL/GenBank/DDBJ databases">
        <title>Enterovirga sp. isolate from soil.</title>
        <authorList>
            <person name="Chea S."/>
            <person name="Kim D.-U."/>
        </authorList>
    </citation>
    <scope>NUCLEOTIDE SEQUENCE [LARGE SCALE GENOMIC DNA]</scope>
    <source>
        <strain evidence="5 6">DB1703</strain>
    </source>
</reference>
<dbReference type="GO" id="GO:0030313">
    <property type="term" value="C:cell envelope"/>
    <property type="evidence" value="ECO:0007669"/>
    <property type="project" value="UniProtKB-SubCell"/>
</dbReference>
<dbReference type="NCBIfam" id="NF047696">
    <property type="entry name" value="ThlDiSintTplARhiz"/>
    <property type="match status" value="1"/>
</dbReference>
<dbReference type="InterPro" id="IPR017937">
    <property type="entry name" value="Thioredoxin_CS"/>
</dbReference>
<evidence type="ECO:0000256" key="3">
    <source>
        <dbReference type="ARBA" id="ARBA00023284"/>
    </source>
</evidence>
<accession>A0A849I2Y1</accession>
<name>A0A849I2Y1_9HYPH</name>
<dbReference type="PANTHER" id="PTHR42852:SF13">
    <property type="entry name" value="PROTEIN DIPZ"/>
    <property type="match status" value="1"/>
</dbReference>
<dbReference type="SUPFAM" id="SSF52833">
    <property type="entry name" value="Thioredoxin-like"/>
    <property type="match status" value="1"/>
</dbReference>
<dbReference type="GO" id="GO:0017004">
    <property type="term" value="P:cytochrome complex assembly"/>
    <property type="evidence" value="ECO:0007669"/>
    <property type="project" value="UniProtKB-KW"/>
</dbReference>